<proteinExistence type="predicted"/>
<organism evidence="1 2">
    <name type="scientific">Devosia nitrariae</name>
    <dbReference type="NCBI Taxonomy" id="2071872"/>
    <lineage>
        <taxon>Bacteria</taxon>
        <taxon>Pseudomonadati</taxon>
        <taxon>Pseudomonadota</taxon>
        <taxon>Alphaproteobacteria</taxon>
        <taxon>Hyphomicrobiales</taxon>
        <taxon>Devosiaceae</taxon>
        <taxon>Devosia</taxon>
    </lineage>
</organism>
<sequence length="126" mass="13904">MSVIQALLIDHNPLADRAVPAAIRGRLQRPAGSGRLRCGPELVPFRLGAMRHIQAIQRVRHQVPVARRPFAHPKSRLPVRSVDSAYNRLHNAIGKADAPRDHMAFEPSSALFRHFIGDMRGPAGSV</sequence>
<evidence type="ECO:0000313" key="1">
    <source>
        <dbReference type="EMBL" id="GLQ53818.1"/>
    </source>
</evidence>
<comment type="caution">
    <text evidence="1">The sequence shown here is derived from an EMBL/GenBank/DDBJ whole genome shotgun (WGS) entry which is preliminary data.</text>
</comment>
<keyword evidence="2" id="KW-1185">Reference proteome</keyword>
<evidence type="ECO:0000313" key="2">
    <source>
        <dbReference type="Proteomes" id="UP001156691"/>
    </source>
</evidence>
<gene>
    <name evidence="1" type="ORF">GCM10010862_10770</name>
</gene>
<dbReference type="EMBL" id="BSNS01000007">
    <property type="protein sequence ID" value="GLQ53818.1"/>
    <property type="molecule type" value="Genomic_DNA"/>
</dbReference>
<dbReference type="Proteomes" id="UP001156691">
    <property type="component" value="Unassembled WGS sequence"/>
</dbReference>
<name>A0ABQ5W1D5_9HYPH</name>
<reference evidence="2" key="1">
    <citation type="journal article" date="2019" name="Int. J. Syst. Evol. Microbiol.">
        <title>The Global Catalogue of Microorganisms (GCM) 10K type strain sequencing project: providing services to taxonomists for standard genome sequencing and annotation.</title>
        <authorList>
            <consortium name="The Broad Institute Genomics Platform"/>
            <consortium name="The Broad Institute Genome Sequencing Center for Infectious Disease"/>
            <person name="Wu L."/>
            <person name="Ma J."/>
        </authorList>
    </citation>
    <scope>NUCLEOTIDE SEQUENCE [LARGE SCALE GENOMIC DNA]</scope>
    <source>
        <strain evidence="2">NBRC 112416</strain>
    </source>
</reference>
<accession>A0ABQ5W1D5</accession>
<protein>
    <submittedName>
        <fullName evidence="1">Uncharacterized protein</fullName>
    </submittedName>
</protein>